<comment type="caution">
    <text evidence="4">The sequence shown here is derived from an EMBL/GenBank/DDBJ whole genome shotgun (WGS) entry which is preliminary data.</text>
</comment>
<organism evidence="4 5">
    <name type="scientific">Tigriopus californicus</name>
    <name type="common">Marine copepod</name>
    <dbReference type="NCBI Taxonomy" id="6832"/>
    <lineage>
        <taxon>Eukaryota</taxon>
        <taxon>Metazoa</taxon>
        <taxon>Ecdysozoa</taxon>
        <taxon>Arthropoda</taxon>
        <taxon>Crustacea</taxon>
        <taxon>Multicrustacea</taxon>
        <taxon>Hexanauplia</taxon>
        <taxon>Copepoda</taxon>
        <taxon>Harpacticoida</taxon>
        <taxon>Harpacticidae</taxon>
        <taxon>Tigriopus</taxon>
    </lineage>
</organism>
<evidence type="ECO:0000256" key="1">
    <source>
        <dbReference type="SAM" id="MobiDB-lite"/>
    </source>
</evidence>
<feature type="chain" id="PRO_5021930538" description="Neurotransmitter-gated ion-channel transmembrane domain-containing protein" evidence="3">
    <location>
        <begin position="17"/>
        <end position="206"/>
    </location>
</feature>
<proteinExistence type="predicted"/>
<evidence type="ECO:0000313" key="4">
    <source>
        <dbReference type="EMBL" id="TRY71100.1"/>
    </source>
</evidence>
<keyword evidence="2" id="KW-0472">Membrane</keyword>
<keyword evidence="2" id="KW-0812">Transmembrane</keyword>
<dbReference type="Proteomes" id="UP000318571">
    <property type="component" value="Chromosome 9"/>
</dbReference>
<feature type="region of interest" description="Disordered" evidence="1">
    <location>
        <begin position="176"/>
        <end position="206"/>
    </location>
</feature>
<gene>
    <name evidence="4" type="ORF">TCAL_15031</name>
</gene>
<protein>
    <recommendedName>
        <fullName evidence="6">Neurotransmitter-gated ion-channel transmembrane domain-containing protein</fullName>
    </recommendedName>
</protein>
<evidence type="ECO:0000256" key="2">
    <source>
        <dbReference type="SAM" id="Phobius"/>
    </source>
</evidence>
<accession>A0A553P081</accession>
<evidence type="ECO:0000256" key="3">
    <source>
        <dbReference type="SAM" id="SignalP"/>
    </source>
</evidence>
<feature type="signal peptide" evidence="3">
    <location>
        <begin position="1"/>
        <end position="16"/>
    </location>
</feature>
<sequence>MCQLVTWVGLLDVVRGASSGLFTTTLASIGTNNTNSSLMEEEEPRMRAPPWHKDGPMPTISDSVFSLIILIYVSVIFVFMFFSFCWKEPDPPPPDPAHKNIPMITSMLEEMEKQELENKQNEANQQHGPVGNGSLGETQEMPGNLLLDHSEVDHGEQQRDPIVVSVITEKSSNIHLPPALVDKSPKAVPSTNGNGNNAVIPDPTQV</sequence>
<evidence type="ECO:0008006" key="6">
    <source>
        <dbReference type="Google" id="ProtNLM"/>
    </source>
</evidence>
<feature type="transmembrane region" description="Helical" evidence="2">
    <location>
        <begin position="64"/>
        <end position="86"/>
    </location>
</feature>
<name>A0A553P081_TIGCA</name>
<keyword evidence="5" id="KW-1185">Reference proteome</keyword>
<reference evidence="4 5" key="1">
    <citation type="journal article" date="2018" name="Nat. Ecol. Evol.">
        <title>Genomic signatures of mitonuclear coevolution across populations of Tigriopus californicus.</title>
        <authorList>
            <person name="Barreto F.S."/>
            <person name="Watson E.T."/>
            <person name="Lima T.G."/>
            <person name="Willett C.S."/>
            <person name="Edmands S."/>
            <person name="Li W."/>
            <person name="Burton R.S."/>
        </authorList>
    </citation>
    <scope>NUCLEOTIDE SEQUENCE [LARGE SCALE GENOMIC DNA]</scope>
    <source>
        <strain evidence="4 5">San Diego</strain>
    </source>
</reference>
<dbReference type="EMBL" id="VCGU01000009">
    <property type="protein sequence ID" value="TRY71100.1"/>
    <property type="molecule type" value="Genomic_DNA"/>
</dbReference>
<keyword evidence="3" id="KW-0732">Signal</keyword>
<keyword evidence="2" id="KW-1133">Transmembrane helix</keyword>
<dbReference type="AlphaFoldDB" id="A0A553P081"/>
<evidence type="ECO:0000313" key="5">
    <source>
        <dbReference type="Proteomes" id="UP000318571"/>
    </source>
</evidence>